<evidence type="ECO:0000256" key="2">
    <source>
        <dbReference type="SAM" id="Phobius"/>
    </source>
</evidence>
<keyword evidence="2" id="KW-0472">Membrane</keyword>
<protein>
    <recommendedName>
        <fullName evidence="3">CAAX prenyl protease 2/Lysostaphin resistance protein A-like domain-containing protein</fullName>
    </recommendedName>
</protein>
<evidence type="ECO:0000313" key="5">
    <source>
        <dbReference type="Proteomes" id="UP000215506"/>
    </source>
</evidence>
<feature type="domain" description="CAAX prenyl protease 2/Lysostaphin resistance protein A-like" evidence="3">
    <location>
        <begin position="105"/>
        <end position="194"/>
    </location>
</feature>
<name>A0A231H759_9NOCA</name>
<accession>A0A231H759</accession>
<evidence type="ECO:0000313" key="4">
    <source>
        <dbReference type="EMBL" id="OXR44587.1"/>
    </source>
</evidence>
<reference evidence="4 5" key="1">
    <citation type="submission" date="2017-07" db="EMBL/GenBank/DDBJ databases">
        <title>First draft Genome Sequence of Nocardia cerradoensis isolated from human infection.</title>
        <authorList>
            <person name="Carrasco G."/>
        </authorList>
    </citation>
    <scope>NUCLEOTIDE SEQUENCE [LARGE SCALE GENOMIC DNA]</scope>
    <source>
        <strain evidence="4 5">CNM20130759</strain>
    </source>
</reference>
<dbReference type="Proteomes" id="UP000215506">
    <property type="component" value="Unassembled WGS sequence"/>
</dbReference>
<keyword evidence="5" id="KW-1185">Reference proteome</keyword>
<dbReference type="Pfam" id="PF02517">
    <property type="entry name" value="Rce1-like"/>
    <property type="match status" value="1"/>
</dbReference>
<gene>
    <name evidence="4" type="ORF">B7C42_03377</name>
</gene>
<dbReference type="RefSeq" id="WP_094025826.1">
    <property type="nucleotide sequence ID" value="NZ_NGAF01000006.1"/>
</dbReference>
<evidence type="ECO:0000256" key="1">
    <source>
        <dbReference type="SAM" id="MobiDB-lite"/>
    </source>
</evidence>
<dbReference type="GO" id="GO:0080120">
    <property type="term" value="P:CAAX-box protein maturation"/>
    <property type="evidence" value="ECO:0007669"/>
    <property type="project" value="UniProtKB-ARBA"/>
</dbReference>
<comment type="caution">
    <text evidence="4">The sequence shown here is derived from an EMBL/GenBank/DDBJ whole genome shotgun (WGS) entry which is preliminary data.</text>
</comment>
<evidence type="ECO:0000259" key="3">
    <source>
        <dbReference type="Pfam" id="PF02517"/>
    </source>
</evidence>
<organism evidence="4 5">
    <name type="scientific">Nocardia cerradoensis</name>
    <dbReference type="NCBI Taxonomy" id="85688"/>
    <lineage>
        <taxon>Bacteria</taxon>
        <taxon>Bacillati</taxon>
        <taxon>Actinomycetota</taxon>
        <taxon>Actinomycetes</taxon>
        <taxon>Mycobacteriales</taxon>
        <taxon>Nocardiaceae</taxon>
        <taxon>Nocardia</taxon>
    </lineage>
</organism>
<dbReference type="AlphaFoldDB" id="A0A231H759"/>
<dbReference type="GO" id="GO:0004175">
    <property type="term" value="F:endopeptidase activity"/>
    <property type="evidence" value="ECO:0007669"/>
    <property type="project" value="UniProtKB-ARBA"/>
</dbReference>
<keyword evidence="2" id="KW-1133">Transmembrane helix</keyword>
<feature type="transmembrane region" description="Helical" evidence="2">
    <location>
        <begin position="61"/>
        <end position="84"/>
    </location>
</feature>
<dbReference type="EMBL" id="NGAF01000006">
    <property type="protein sequence ID" value="OXR44587.1"/>
    <property type="molecule type" value="Genomic_DNA"/>
</dbReference>
<dbReference type="InterPro" id="IPR003675">
    <property type="entry name" value="Rce1/LyrA-like_dom"/>
</dbReference>
<feature type="region of interest" description="Disordered" evidence="1">
    <location>
        <begin position="206"/>
        <end position="229"/>
    </location>
</feature>
<proteinExistence type="predicted"/>
<keyword evidence="2" id="KW-0812">Transmembrane</keyword>
<sequence>MSRRRPVRTLPAACVALVWSNLVLPRLGSGIRGRTFANAAFATGYAAVFDGRPEWLSRRGFAWGAAAFGAVGAAYGVGLAVPGIRDRVAAVAERTPEVSTAEWVGLHIPVGTVYSEELIFRGTLDRLFEDAGPVRRHCGALVFGLWHIHPARSAGDSVPVTVAVTAAGGLLFSWLRRRTGSATAPALAHLALNAGGALAPRAARALRDRRATTPPRAEGGAPRVHEPPC</sequence>